<feature type="transmembrane region" description="Helical" evidence="1">
    <location>
        <begin position="112"/>
        <end position="130"/>
    </location>
</feature>
<name>A0A9P8CFQ9_9HELO</name>
<dbReference type="Proteomes" id="UP000887226">
    <property type="component" value="Unassembled WGS sequence"/>
</dbReference>
<sequence>MSRILSYDSQIEVVPVKNTPGNPHLERRADAKSRLVLLDKGNVAFSNHMVRTAVMTVTIIAVFVVSIYVLWALSSRANSDKAIGMVIAVTLLFILVFSVIMSAFTRATRHEILAATAAYCAVLVVFIGYIRQLDAQKTNNTR</sequence>
<dbReference type="OrthoDB" id="3533814at2759"/>
<feature type="domain" description="DUF6594" evidence="2">
    <location>
        <begin position="34"/>
        <end position="124"/>
    </location>
</feature>
<gene>
    <name evidence="3" type="ORF">BJ878DRAFT_543111</name>
</gene>
<dbReference type="PANTHER" id="PTHR34502:SF3">
    <property type="entry name" value="DUF6594 DOMAIN-CONTAINING PROTEIN"/>
    <property type="match status" value="1"/>
</dbReference>
<dbReference type="PANTHER" id="PTHR34502">
    <property type="entry name" value="DUF6594 DOMAIN-CONTAINING PROTEIN-RELATED"/>
    <property type="match status" value="1"/>
</dbReference>
<keyword evidence="4" id="KW-1185">Reference proteome</keyword>
<organism evidence="3 4">
    <name type="scientific">Calycina marina</name>
    <dbReference type="NCBI Taxonomy" id="1763456"/>
    <lineage>
        <taxon>Eukaryota</taxon>
        <taxon>Fungi</taxon>
        <taxon>Dikarya</taxon>
        <taxon>Ascomycota</taxon>
        <taxon>Pezizomycotina</taxon>
        <taxon>Leotiomycetes</taxon>
        <taxon>Helotiales</taxon>
        <taxon>Pezizellaceae</taxon>
        <taxon>Calycina</taxon>
    </lineage>
</organism>
<dbReference type="AlphaFoldDB" id="A0A9P8CFQ9"/>
<keyword evidence="1" id="KW-0812">Transmembrane</keyword>
<feature type="transmembrane region" description="Helical" evidence="1">
    <location>
        <begin position="85"/>
        <end position="106"/>
    </location>
</feature>
<reference evidence="3" key="1">
    <citation type="journal article" date="2021" name="IMA Fungus">
        <title>Genomic characterization of three marine fungi, including Emericellopsis atlantica sp. nov. with signatures of a generalist lifestyle and marine biomass degradation.</title>
        <authorList>
            <person name="Hagestad O.C."/>
            <person name="Hou L."/>
            <person name="Andersen J.H."/>
            <person name="Hansen E.H."/>
            <person name="Altermark B."/>
            <person name="Li C."/>
            <person name="Kuhnert E."/>
            <person name="Cox R.J."/>
            <person name="Crous P.W."/>
            <person name="Spatafora J.W."/>
            <person name="Lail K."/>
            <person name="Amirebrahimi M."/>
            <person name="Lipzen A."/>
            <person name="Pangilinan J."/>
            <person name="Andreopoulos W."/>
            <person name="Hayes R.D."/>
            <person name="Ng V."/>
            <person name="Grigoriev I.V."/>
            <person name="Jackson S.A."/>
            <person name="Sutton T.D.S."/>
            <person name="Dobson A.D.W."/>
            <person name="Rama T."/>
        </authorList>
    </citation>
    <scope>NUCLEOTIDE SEQUENCE</scope>
    <source>
        <strain evidence="3">TRa3180A</strain>
    </source>
</reference>
<feature type="transmembrane region" description="Helical" evidence="1">
    <location>
        <begin position="53"/>
        <end position="73"/>
    </location>
</feature>
<dbReference type="InterPro" id="IPR046529">
    <property type="entry name" value="DUF6594"/>
</dbReference>
<proteinExistence type="predicted"/>
<evidence type="ECO:0000313" key="4">
    <source>
        <dbReference type="Proteomes" id="UP000887226"/>
    </source>
</evidence>
<dbReference type="EMBL" id="MU253965">
    <property type="protein sequence ID" value="KAG9243601.1"/>
    <property type="molecule type" value="Genomic_DNA"/>
</dbReference>
<dbReference type="Pfam" id="PF20237">
    <property type="entry name" value="DUF6594"/>
    <property type="match status" value="1"/>
</dbReference>
<protein>
    <recommendedName>
        <fullName evidence="2">DUF6594 domain-containing protein</fullName>
    </recommendedName>
</protein>
<accession>A0A9P8CFQ9</accession>
<keyword evidence="1" id="KW-1133">Transmembrane helix</keyword>
<evidence type="ECO:0000259" key="2">
    <source>
        <dbReference type="Pfam" id="PF20237"/>
    </source>
</evidence>
<evidence type="ECO:0000313" key="3">
    <source>
        <dbReference type="EMBL" id="KAG9243601.1"/>
    </source>
</evidence>
<evidence type="ECO:0000256" key="1">
    <source>
        <dbReference type="SAM" id="Phobius"/>
    </source>
</evidence>
<comment type="caution">
    <text evidence="3">The sequence shown here is derived from an EMBL/GenBank/DDBJ whole genome shotgun (WGS) entry which is preliminary data.</text>
</comment>
<keyword evidence="1" id="KW-0472">Membrane</keyword>